<evidence type="ECO:0000256" key="1">
    <source>
        <dbReference type="ARBA" id="ARBA00004141"/>
    </source>
</evidence>
<feature type="domain" description="ABC-2 type transporter transmembrane" evidence="6">
    <location>
        <begin position="9"/>
        <end position="362"/>
    </location>
</feature>
<dbReference type="GO" id="GO:0140359">
    <property type="term" value="F:ABC-type transporter activity"/>
    <property type="evidence" value="ECO:0007669"/>
    <property type="project" value="InterPro"/>
</dbReference>
<keyword evidence="2 5" id="KW-0812">Transmembrane</keyword>
<comment type="subcellular location">
    <subcellularLocation>
        <location evidence="1">Membrane</location>
        <topology evidence="1">Multi-pass membrane protein</topology>
    </subcellularLocation>
</comment>
<evidence type="ECO:0000313" key="8">
    <source>
        <dbReference type="Proteomes" id="UP000319836"/>
    </source>
</evidence>
<feature type="transmembrane region" description="Helical" evidence="5">
    <location>
        <begin position="316"/>
        <end position="336"/>
    </location>
</feature>
<evidence type="ECO:0000313" key="7">
    <source>
        <dbReference type="EMBL" id="TMQ70170.1"/>
    </source>
</evidence>
<organism evidence="7 8">
    <name type="scientific">Eiseniibacteriota bacterium</name>
    <dbReference type="NCBI Taxonomy" id="2212470"/>
    <lineage>
        <taxon>Bacteria</taxon>
        <taxon>Candidatus Eiseniibacteriota</taxon>
    </lineage>
</organism>
<feature type="transmembrane region" description="Helical" evidence="5">
    <location>
        <begin position="244"/>
        <end position="264"/>
    </location>
</feature>
<dbReference type="AlphaFoldDB" id="A0A538U2P6"/>
<dbReference type="PANTHER" id="PTHR43471">
    <property type="entry name" value="ABC TRANSPORTER PERMEASE"/>
    <property type="match status" value="1"/>
</dbReference>
<feature type="transmembrane region" description="Helical" evidence="5">
    <location>
        <begin position="193"/>
        <end position="215"/>
    </location>
</feature>
<reference evidence="7 8" key="1">
    <citation type="journal article" date="2019" name="Nat. Microbiol.">
        <title>Mediterranean grassland soil C-N compound turnover is dependent on rainfall and depth, and is mediated by genomically divergent microorganisms.</title>
        <authorList>
            <person name="Diamond S."/>
            <person name="Andeer P.F."/>
            <person name="Li Z."/>
            <person name="Crits-Christoph A."/>
            <person name="Burstein D."/>
            <person name="Anantharaman K."/>
            <person name="Lane K.R."/>
            <person name="Thomas B.C."/>
            <person name="Pan C."/>
            <person name="Northen T.R."/>
            <person name="Banfield J.F."/>
        </authorList>
    </citation>
    <scope>NUCLEOTIDE SEQUENCE [LARGE SCALE GENOMIC DNA]</scope>
    <source>
        <strain evidence="7">WS_10</strain>
    </source>
</reference>
<evidence type="ECO:0000256" key="3">
    <source>
        <dbReference type="ARBA" id="ARBA00022989"/>
    </source>
</evidence>
<protein>
    <submittedName>
        <fullName evidence="7">ABC transporter permease</fullName>
    </submittedName>
</protein>
<evidence type="ECO:0000256" key="2">
    <source>
        <dbReference type="ARBA" id="ARBA00022692"/>
    </source>
</evidence>
<proteinExistence type="predicted"/>
<feature type="non-terminal residue" evidence="7">
    <location>
        <position position="1"/>
    </location>
</feature>
<name>A0A538U2P6_UNCEI</name>
<feature type="transmembrane region" description="Helical" evidence="5">
    <location>
        <begin position="12"/>
        <end position="32"/>
    </location>
</feature>
<evidence type="ECO:0000256" key="5">
    <source>
        <dbReference type="SAM" id="Phobius"/>
    </source>
</evidence>
<gene>
    <name evidence="7" type="ORF">E6K80_09365</name>
</gene>
<dbReference type="GO" id="GO:0016020">
    <property type="term" value="C:membrane"/>
    <property type="evidence" value="ECO:0007669"/>
    <property type="project" value="UniProtKB-SubCell"/>
</dbReference>
<dbReference type="Proteomes" id="UP000319836">
    <property type="component" value="Unassembled WGS sequence"/>
</dbReference>
<evidence type="ECO:0000259" key="6">
    <source>
        <dbReference type="Pfam" id="PF12698"/>
    </source>
</evidence>
<dbReference type="InterPro" id="IPR013525">
    <property type="entry name" value="ABC2_TM"/>
</dbReference>
<dbReference type="Pfam" id="PF12698">
    <property type="entry name" value="ABC2_membrane_3"/>
    <property type="match status" value="1"/>
</dbReference>
<feature type="non-terminal residue" evidence="7">
    <location>
        <position position="363"/>
    </location>
</feature>
<evidence type="ECO:0000256" key="4">
    <source>
        <dbReference type="ARBA" id="ARBA00023136"/>
    </source>
</evidence>
<sequence length="363" mass="39871">EFLTTVKRRAFLLTLIGTPAYFAFVTFLSSSASIQEKKDALKDLNVLAVIDSSGAFAHATREIRTTFRPAASFSRRPSLVPDSISFRTEVRFYGGLDSAQVDLRAGRIPQVLVIPADYVATGRIRRYTKPNSPFSSGDRRAIGAWLARNLVVDRVGDRVATRAARPTEEEQLFILDREGRFEIKDDAREVVDFLVPMFFSMLLGLSIMIGGQYLLQGVAEEKESRILESMMCQVSAEELMAGKLFGLGAVGLVTVCVWVGLALAVSGPALAMMPVFVKPLLLLVATLYFVCGYLFFGSIMTGIGAVTNNMREAQQFAVWFTLANFAPFILITTVLAHPDGPLPFWLSLFPPTASTTMMLRLGA</sequence>
<accession>A0A538U2P6</accession>
<dbReference type="EMBL" id="VBPA01000229">
    <property type="protein sequence ID" value="TMQ70170.1"/>
    <property type="molecule type" value="Genomic_DNA"/>
</dbReference>
<dbReference type="PANTHER" id="PTHR43471:SF3">
    <property type="entry name" value="ABC TRANSPORTER PERMEASE PROTEIN NATB"/>
    <property type="match status" value="1"/>
</dbReference>
<comment type="caution">
    <text evidence="7">The sequence shown here is derived from an EMBL/GenBank/DDBJ whole genome shotgun (WGS) entry which is preliminary data.</text>
</comment>
<feature type="transmembrane region" description="Helical" evidence="5">
    <location>
        <begin position="276"/>
        <end position="296"/>
    </location>
</feature>
<keyword evidence="3 5" id="KW-1133">Transmembrane helix</keyword>
<keyword evidence="4 5" id="KW-0472">Membrane</keyword>